<keyword evidence="2" id="KW-0472">Membrane</keyword>
<feature type="domain" description="DUF7345" evidence="4">
    <location>
        <begin position="67"/>
        <end position="225"/>
    </location>
</feature>
<dbReference type="EMBL" id="FXTD01000002">
    <property type="protein sequence ID" value="SMO45010.1"/>
    <property type="molecule type" value="Genomic_DNA"/>
</dbReference>
<feature type="compositionally biased region" description="Low complexity" evidence="1">
    <location>
        <begin position="142"/>
        <end position="151"/>
    </location>
</feature>
<dbReference type="RefSeq" id="WP_142985614.1">
    <property type="nucleotide sequence ID" value="NZ_FXTD01000002.1"/>
</dbReference>
<accession>A0A521BE44</accession>
<evidence type="ECO:0000259" key="3">
    <source>
        <dbReference type="Pfam" id="PF24034"/>
    </source>
</evidence>
<dbReference type="InterPro" id="IPR055767">
    <property type="entry name" value="DUF7343"/>
</dbReference>
<feature type="transmembrane region" description="Helical" evidence="2">
    <location>
        <begin position="274"/>
        <end position="295"/>
    </location>
</feature>
<proteinExistence type="predicted"/>
<feature type="region of interest" description="Disordered" evidence="1">
    <location>
        <begin position="304"/>
        <end position="358"/>
    </location>
</feature>
<keyword evidence="2" id="KW-0812">Transmembrane</keyword>
<feature type="domain" description="DUF7343" evidence="3">
    <location>
        <begin position="354"/>
        <end position="415"/>
    </location>
</feature>
<protein>
    <recommendedName>
        <fullName evidence="7">IclR helix-turn-helix domain-containing protein</fullName>
    </recommendedName>
</protein>
<evidence type="ECO:0000256" key="2">
    <source>
        <dbReference type="SAM" id="Phobius"/>
    </source>
</evidence>
<feature type="region of interest" description="Disordered" evidence="1">
    <location>
        <begin position="142"/>
        <end position="166"/>
    </location>
</feature>
<evidence type="ECO:0000259" key="4">
    <source>
        <dbReference type="Pfam" id="PF24036"/>
    </source>
</evidence>
<reference evidence="5 6" key="1">
    <citation type="submission" date="2017-05" db="EMBL/GenBank/DDBJ databases">
        <authorList>
            <person name="Varghese N."/>
            <person name="Submissions S."/>
        </authorList>
    </citation>
    <scope>NUCLEOTIDE SEQUENCE [LARGE SCALE GENOMIC DNA]</scope>
    <source>
        <strain evidence="5 6">DSM 19504</strain>
    </source>
</reference>
<evidence type="ECO:0000313" key="6">
    <source>
        <dbReference type="Proteomes" id="UP000319712"/>
    </source>
</evidence>
<name>A0A521BE44_9EURY</name>
<sequence>MRNPATRVLLVAFLAVALVAGSGIVVGETAPSIHPSPPDSTHSSSIETGTAAQVEGATVPTGETRVRIDLQPNRDARWEVVVRYEFADPNRTAAFEAVGERFVDGEVGPSPALFERFAEEASRNADREMSVVDVEREFAVIEDPGTGNETDGTGGDGEGGTDGDVDDENVAAAGELRLTFVWTDFLAEDGEYLVLGDALTTTENGTWLRSLQSGQTIEVTTPEGFSVSGTPGANVRLEDNSVVIEGPRVFADDDRVAVVYSPTSVPETGETPPWTLLAAAIVLAALVIAGGLIGYRRFDSGGEPNSVGGSSGPDSGAAAGTSAVGEDGGGSDAQNGGDPAAEGEDAEPEEDLSLLSDEERVERLLDRNGGRMRQADIVGETGWSDAKVSQLLSAMADEGRVEKLRLGRENLISLPDDPAAGGPDETDESGGASGAGGSSNADET</sequence>
<dbReference type="Proteomes" id="UP000319712">
    <property type="component" value="Unassembled WGS sequence"/>
</dbReference>
<evidence type="ECO:0000313" key="5">
    <source>
        <dbReference type="EMBL" id="SMO45010.1"/>
    </source>
</evidence>
<evidence type="ECO:0000256" key="1">
    <source>
        <dbReference type="SAM" id="MobiDB-lite"/>
    </source>
</evidence>
<feature type="compositionally biased region" description="Acidic residues" evidence="1">
    <location>
        <begin position="341"/>
        <end position="352"/>
    </location>
</feature>
<dbReference type="OrthoDB" id="147932at2157"/>
<feature type="region of interest" description="Disordered" evidence="1">
    <location>
        <begin position="30"/>
        <end position="63"/>
    </location>
</feature>
<dbReference type="Pfam" id="PF24034">
    <property type="entry name" value="DUF7343"/>
    <property type="match status" value="1"/>
</dbReference>
<dbReference type="Pfam" id="PF24036">
    <property type="entry name" value="DUF7345"/>
    <property type="match status" value="1"/>
</dbReference>
<feature type="compositionally biased region" description="Low complexity" evidence="1">
    <location>
        <begin position="306"/>
        <end position="323"/>
    </location>
</feature>
<keyword evidence="6" id="KW-1185">Reference proteome</keyword>
<evidence type="ECO:0008006" key="7">
    <source>
        <dbReference type="Google" id="ProtNLM"/>
    </source>
</evidence>
<feature type="region of interest" description="Disordered" evidence="1">
    <location>
        <begin position="412"/>
        <end position="444"/>
    </location>
</feature>
<dbReference type="InterPro" id="IPR055769">
    <property type="entry name" value="DUF7345"/>
</dbReference>
<dbReference type="AlphaFoldDB" id="A0A521BE44"/>
<dbReference type="InterPro" id="IPR036390">
    <property type="entry name" value="WH_DNA-bd_sf"/>
</dbReference>
<dbReference type="SUPFAM" id="SSF46785">
    <property type="entry name" value="Winged helix' DNA-binding domain"/>
    <property type="match status" value="1"/>
</dbReference>
<organism evidence="5 6">
    <name type="scientific">Halorubrum cibi</name>
    <dbReference type="NCBI Taxonomy" id="413815"/>
    <lineage>
        <taxon>Archaea</taxon>
        <taxon>Methanobacteriati</taxon>
        <taxon>Methanobacteriota</taxon>
        <taxon>Stenosarchaea group</taxon>
        <taxon>Halobacteria</taxon>
        <taxon>Halobacteriales</taxon>
        <taxon>Haloferacaceae</taxon>
        <taxon>Halorubrum</taxon>
    </lineage>
</organism>
<gene>
    <name evidence="5" type="ORF">SAMN06264867_102187</name>
</gene>
<keyword evidence="2" id="KW-1133">Transmembrane helix</keyword>